<name>A0ABT0T189_9GAMM</name>
<dbReference type="PRINTS" id="PR00080">
    <property type="entry name" value="SDRFAMILY"/>
</dbReference>
<dbReference type="SUPFAM" id="SSF51735">
    <property type="entry name" value="NAD(P)-binding Rossmann-fold domains"/>
    <property type="match status" value="1"/>
</dbReference>
<comment type="caution">
    <text evidence="2">The sequence shown here is derived from an EMBL/GenBank/DDBJ whole genome shotgun (WGS) entry which is preliminary data.</text>
</comment>
<dbReference type="RefSeq" id="WP_250060623.1">
    <property type="nucleotide sequence ID" value="NZ_JAMJPK010000004.1"/>
</dbReference>
<dbReference type="Proteomes" id="UP001165369">
    <property type="component" value="Unassembled WGS sequence"/>
</dbReference>
<comment type="similarity">
    <text evidence="1">Belongs to the short-chain dehydrogenases/reductases (SDR) family.</text>
</comment>
<evidence type="ECO:0000313" key="2">
    <source>
        <dbReference type="EMBL" id="MCL7940552.1"/>
    </source>
</evidence>
<organism evidence="2 3">
    <name type="scientific">Halomonas gemina</name>
    <dbReference type="NCBI Taxonomy" id="2945105"/>
    <lineage>
        <taxon>Bacteria</taxon>
        <taxon>Pseudomonadati</taxon>
        <taxon>Pseudomonadota</taxon>
        <taxon>Gammaproteobacteria</taxon>
        <taxon>Oceanospirillales</taxon>
        <taxon>Halomonadaceae</taxon>
        <taxon>Halomonas</taxon>
    </lineage>
</organism>
<sequence length="259" mass="27672">MRLKNKTGVVTGGGSGIGRGICIKLAEEGAKVAIADIDMTGADETLRLIREIGGEAICIRADVTSVEESENMIAEAVNEFGRIDILVNNAGTDIKGSIQDYPVEKWDFLMSLNLKGVFLSTQAAVKRMLDQKYGRIVNISSMAGKTGEAYTSPYCTTKFGVIGFTQSIALELGESNITVNAVCPGAVETDLIKQSVSGTAELNNRSYEEELYEKFIKQTPLGRVAQPSDIANAVAFLASDEASFITGSTLNVSGGREMH</sequence>
<dbReference type="PROSITE" id="PS00061">
    <property type="entry name" value="ADH_SHORT"/>
    <property type="match status" value="1"/>
</dbReference>
<keyword evidence="3" id="KW-1185">Reference proteome</keyword>
<proteinExistence type="inferred from homology"/>
<gene>
    <name evidence="2" type="ORF">M8009_09605</name>
</gene>
<dbReference type="InterPro" id="IPR050259">
    <property type="entry name" value="SDR"/>
</dbReference>
<dbReference type="EMBL" id="JAMJPK010000004">
    <property type="protein sequence ID" value="MCL7940552.1"/>
    <property type="molecule type" value="Genomic_DNA"/>
</dbReference>
<evidence type="ECO:0000256" key="1">
    <source>
        <dbReference type="ARBA" id="ARBA00006484"/>
    </source>
</evidence>
<accession>A0ABT0T189</accession>
<protein>
    <submittedName>
        <fullName evidence="2">SDR family oxidoreductase</fullName>
    </submittedName>
</protein>
<dbReference type="InterPro" id="IPR002347">
    <property type="entry name" value="SDR_fam"/>
</dbReference>
<dbReference type="PANTHER" id="PTHR42879:SF2">
    <property type="entry name" value="3-OXOACYL-[ACYL-CARRIER-PROTEIN] REDUCTASE FABG"/>
    <property type="match status" value="1"/>
</dbReference>
<dbReference type="InterPro" id="IPR020904">
    <property type="entry name" value="Sc_DH/Rdtase_CS"/>
</dbReference>
<dbReference type="PRINTS" id="PR00081">
    <property type="entry name" value="GDHRDH"/>
</dbReference>
<dbReference type="Gene3D" id="3.40.50.720">
    <property type="entry name" value="NAD(P)-binding Rossmann-like Domain"/>
    <property type="match status" value="1"/>
</dbReference>
<dbReference type="NCBIfam" id="NF005559">
    <property type="entry name" value="PRK07231.1"/>
    <property type="match status" value="1"/>
</dbReference>
<evidence type="ECO:0000313" key="3">
    <source>
        <dbReference type="Proteomes" id="UP001165369"/>
    </source>
</evidence>
<reference evidence="2" key="1">
    <citation type="submission" date="2022-05" db="EMBL/GenBank/DDBJ databases">
        <title>Halomonas geminus sp. nov. and Halomonas llamarensis sp. nov. isolated from high-altitude salars of the Atacama Desert.</title>
        <authorList>
            <person name="Hintersatz C."/>
            <person name="Rojas L.A."/>
            <person name="Wei T.-S."/>
            <person name="Kutschke S."/>
            <person name="Lehmann F."/>
            <person name="Jain R."/>
            <person name="Pollmann K."/>
        </authorList>
    </citation>
    <scope>NUCLEOTIDE SEQUENCE</scope>
    <source>
        <strain evidence="2">ATCH28</strain>
    </source>
</reference>
<dbReference type="Pfam" id="PF13561">
    <property type="entry name" value="adh_short_C2"/>
    <property type="match status" value="1"/>
</dbReference>
<dbReference type="InterPro" id="IPR036291">
    <property type="entry name" value="NAD(P)-bd_dom_sf"/>
</dbReference>
<dbReference type="PANTHER" id="PTHR42879">
    <property type="entry name" value="3-OXOACYL-(ACYL-CARRIER-PROTEIN) REDUCTASE"/>
    <property type="match status" value="1"/>
</dbReference>
<dbReference type="NCBIfam" id="NF009466">
    <property type="entry name" value="PRK12826.1-2"/>
    <property type="match status" value="1"/>
</dbReference>